<dbReference type="GO" id="GO:0016758">
    <property type="term" value="F:hexosyltransferase activity"/>
    <property type="evidence" value="ECO:0007669"/>
    <property type="project" value="UniProtKB-ARBA"/>
</dbReference>
<dbReference type="Proteomes" id="UP000249891">
    <property type="component" value="Unassembled WGS sequence"/>
</dbReference>
<sequence length="283" mass="33195">MLQTYANLEIIVVDDCSTDNTFAILEKLAKEDKRMKLFKNDVNKKIAETLNFALTQATGKYIARMDGDDISHPKRIEILYNFLQENPEVKLVGSNVLSIDEVDNVLKKSTLPESYETIKKVALYTSPILHIWMTYKDIYEKYGNYRIAGAEDYDFILRLISNNVKLANVQEYIYSVRIRKGNTVSSMGLVQFKLSNYVRKLYKERIRNNSCIDSFSLEEYRQVLKTNSFQKKMFGLSSFFLRKFLIRKKKEGIIYLPLAILFSPFYQGQYLINRFLYKTRSKN</sequence>
<dbReference type="EMBL" id="UARG01000017">
    <property type="protein sequence ID" value="SQA78054.1"/>
    <property type="molecule type" value="Genomic_DNA"/>
</dbReference>
<dbReference type="EMBL" id="UAVS01000001">
    <property type="protein sequence ID" value="SQA93198.1"/>
    <property type="molecule type" value="Genomic_DNA"/>
</dbReference>
<evidence type="ECO:0000313" key="5">
    <source>
        <dbReference type="Proteomes" id="UP000249891"/>
    </source>
</evidence>
<dbReference type="PANTHER" id="PTHR22916">
    <property type="entry name" value="GLYCOSYLTRANSFERASE"/>
    <property type="match status" value="1"/>
</dbReference>
<dbReference type="AlphaFoldDB" id="A0A2X2RFU1"/>
<keyword evidence="1" id="KW-1133">Transmembrane helix</keyword>
<accession>A0A2X2RFU1</accession>
<gene>
    <name evidence="3" type="primary">kfoC_2</name>
    <name evidence="4" type="ORF">NCTC11545_00563</name>
    <name evidence="3" type="ORF">NCTC11546_01280</name>
</gene>
<dbReference type="SUPFAM" id="SSF53448">
    <property type="entry name" value="Nucleotide-diphospho-sugar transferases"/>
    <property type="match status" value="1"/>
</dbReference>
<dbReference type="Gene3D" id="3.90.550.10">
    <property type="entry name" value="Spore Coat Polysaccharide Biosynthesis Protein SpsA, Chain A"/>
    <property type="match status" value="1"/>
</dbReference>
<feature type="domain" description="Glycosyltransferase 2-like" evidence="2">
    <location>
        <begin position="3"/>
        <end position="124"/>
    </location>
</feature>
<dbReference type="InterPro" id="IPR001173">
    <property type="entry name" value="Glyco_trans_2-like"/>
</dbReference>
<feature type="transmembrane region" description="Helical" evidence="1">
    <location>
        <begin position="252"/>
        <end position="272"/>
    </location>
</feature>
<organism evidence="3 5">
    <name type="scientific">Capnocytophaga ochracea</name>
    <dbReference type="NCBI Taxonomy" id="1018"/>
    <lineage>
        <taxon>Bacteria</taxon>
        <taxon>Pseudomonadati</taxon>
        <taxon>Bacteroidota</taxon>
        <taxon>Flavobacteriia</taxon>
        <taxon>Flavobacteriales</taxon>
        <taxon>Flavobacteriaceae</taxon>
        <taxon>Capnocytophaga</taxon>
    </lineage>
</organism>
<dbReference type="CDD" id="cd00761">
    <property type="entry name" value="Glyco_tranf_GTA_type"/>
    <property type="match status" value="1"/>
</dbReference>
<keyword evidence="1" id="KW-0472">Membrane</keyword>
<protein>
    <submittedName>
        <fullName evidence="3">Chondroitin polymerase</fullName>
    </submittedName>
</protein>
<name>A0A2X2RFU1_CAPOC</name>
<dbReference type="Pfam" id="PF00535">
    <property type="entry name" value="Glycos_transf_2"/>
    <property type="match status" value="1"/>
</dbReference>
<dbReference type="Proteomes" id="UP000250169">
    <property type="component" value="Unassembled WGS sequence"/>
</dbReference>
<evidence type="ECO:0000313" key="3">
    <source>
        <dbReference type="EMBL" id="SQA78054.1"/>
    </source>
</evidence>
<reference evidence="5 6" key="1">
    <citation type="submission" date="2018-06" db="EMBL/GenBank/DDBJ databases">
        <authorList>
            <consortium name="Pathogen Informatics"/>
            <person name="Doyle S."/>
        </authorList>
    </citation>
    <scope>NUCLEOTIDE SEQUENCE [LARGE SCALE GENOMIC DNA]</scope>
    <source>
        <strain evidence="4 6">NCTC11545</strain>
        <strain evidence="3 5">NCTC11546</strain>
    </source>
</reference>
<evidence type="ECO:0000313" key="4">
    <source>
        <dbReference type="EMBL" id="SQA93198.1"/>
    </source>
</evidence>
<evidence type="ECO:0000256" key="1">
    <source>
        <dbReference type="SAM" id="Phobius"/>
    </source>
</evidence>
<dbReference type="PANTHER" id="PTHR22916:SF3">
    <property type="entry name" value="UDP-GLCNAC:BETAGAL BETA-1,3-N-ACETYLGLUCOSAMINYLTRANSFERASE-LIKE PROTEIN 1"/>
    <property type="match status" value="1"/>
</dbReference>
<dbReference type="InterPro" id="IPR029044">
    <property type="entry name" value="Nucleotide-diphossugar_trans"/>
</dbReference>
<evidence type="ECO:0000313" key="6">
    <source>
        <dbReference type="Proteomes" id="UP000250169"/>
    </source>
</evidence>
<evidence type="ECO:0000259" key="2">
    <source>
        <dbReference type="Pfam" id="PF00535"/>
    </source>
</evidence>
<proteinExistence type="predicted"/>
<keyword evidence="1" id="KW-0812">Transmembrane</keyword>